<evidence type="ECO:0000256" key="6">
    <source>
        <dbReference type="ARBA" id="ARBA00022741"/>
    </source>
</evidence>
<evidence type="ECO:0000313" key="15">
    <source>
        <dbReference type="Proteomes" id="UP000199603"/>
    </source>
</evidence>
<proteinExistence type="inferred from homology"/>
<dbReference type="Pfam" id="PF01288">
    <property type="entry name" value="HPPK"/>
    <property type="match status" value="1"/>
</dbReference>
<feature type="domain" description="7,8-dihydro-6-hydroxymethylpterin-pyrophosphokinase" evidence="13">
    <location>
        <begin position="91"/>
        <end position="102"/>
    </location>
</feature>
<evidence type="ECO:0000256" key="5">
    <source>
        <dbReference type="ARBA" id="ARBA00022679"/>
    </source>
</evidence>
<reference evidence="14 15" key="1">
    <citation type="submission" date="2016-10" db="EMBL/GenBank/DDBJ databases">
        <authorList>
            <person name="de Groot N.N."/>
        </authorList>
    </citation>
    <scope>NUCLEOTIDE SEQUENCE [LARGE SCALE GENOMIC DNA]</scope>
    <source>
        <strain evidence="14 15">DSM 16957</strain>
    </source>
</reference>
<evidence type="ECO:0000259" key="13">
    <source>
        <dbReference type="PROSITE" id="PS00794"/>
    </source>
</evidence>
<keyword evidence="15" id="KW-1185">Reference proteome</keyword>
<keyword evidence="9" id="KW-0289">Folate biosynthesis</keyword>
<gene>
    <name evidence="14" type="ORF">SAMN04488509_10716</name>
</gene>
<dbReference type="SUPFAM" id="SSF55083">
    <property type="entry name" value="6-hydroxymethyl-7,8-dihydropterin pyrophosphokinase, HPPK"/>
    <property type="match status" value="1"/>
</dbReference>
<dbReference type="InterPro" id="IPR035907">
    <property type="entry name" value="Hppk_sf"/>
</dbReference>
<comment type="pathway">
    <text evidence="1">Cofactor biosynthesis; tetrahydrofolate biosynthesis; 2-amino-4-hydroxy-6-hydroxymethyl-7,8-dihydropteridine diphosphate from 7,8-dihydroneopterin triphosphate: step 4/4.</text>
</comment>
<dbReference type="UniPathway" id="UPA00077">
    <property type="reaction ID" value="UER00155"/>
</dbReference>
<dbReference type="GO" id="GO:0003848">
    <property type="term" value="F:2-amino-4-hydroxy-6-hydroxymethyldihydropteridine diphosphokinase activity"/>
    <property type="evidence" value="ECO:0007669"/>
    <property type="project" value="UniProtKB-EC"/>
</dbReference>
<sequence length="165" mass="18179">MVSTDRAFVGLGSNLDLPERQIGIALRALSGLPGTRVLRSSSLYRTPPWGDTDQPEFINAVAWLETRLEPSALLEALLGIELLMGRVRTRRYGPRVIDLDLLMWGDKVVDSPRLVLPHPRMHERAFVMWPLAEIAPDLVLGAWGRAAEIAEALPGEGIVRLPADG</sequence>
<dbReference type="GO" id="GO:0046654">
    <property type="term" value="P:tetrahydrofolate biosynthetic process"/>
    <property type="evidence" value="ECO:0007669"/>
    <property type="project" value="UniProtKB-UniPathway"/>
</dbReference>
<evidence type="ECO:0000256" key="11">
    <source>
        <dbReference type="ARBA" id="ARBA00029766"/>
    </source>
</evidence>
<keyword evidence="7 14" id="KW-0418">Kinase</keyword>
<protein>
    <recommendedName>
        <fullName evidence="4">2-amino-4-hydroxy-6-hydroxymethyldihydropteridine pyrophosphokinase</fullName>
        <ecNumber evidence="3">2.7.6.3</ecNumber>
    </recommendedName>
    <alternativeName>
        <fullName evidence="11">6-hydroxymethyl-7,8-dihydropterin pyrophosphokinase</fullName>
    </alternativeName>
    <alternativeName>
        <fullName evidence="12">7,8-dihydro-6-hydroxymethylpterin-pyrophosphokinase</fullName>
    </alternativeName>
</protein>
<organism evidence="14 15">
    <name type="scientific">Aquimonas voraii</name>
    <dbReference type="NCBI Taxonomy" id="265719"/>
    <lineage>
        <taxon>Bacteria</taxon>
        <taxon>Pseudomonadati</taxon>
        <taxon>Pseudomonadota</taxon>
        <taxon>Gammaproteobacteria</taxon>
        <taxon>Lysobacterales</taxon>
        <taxon>Lysobacteraceae</taxon>
        <taxon>Aquimonas</taxon>
    </lineage>
</organism>
<dbReference type="EMBL" id="FNAG01000007">
    <property type="protein sequence ID" value="SDD78269.1"/>
    <property type="molecule type" value="Genomic_DNA"/>
</dbReference>
<dbReference type="GO" id="GO:0046656">
    <property type="term" value="P:folic acid biosynthetic process"/>
    <property type="evidence" value="ECO:0007669"/>
    <property type="project" value="UniProtKB-KW"/>
</dbReference>
<dbReference type="AlphaFoldDB" id="A0A1G6XJ92"/>
<dbReference type="GO" id="GO:0005524">
    <property type="term" value="F:ATP binding"/>
    <property type="evidence" value="ECO:0007669"/>
    <property type="project" value="UniProtKB-KW"/>
</dbReference>
<dbReference type="PANTHER" id="PTHR43071">
    <property type="entry name" value="2-AMINO-4-HYDROXY-6-HYDROXYMETHYLDIHYDROPTERIDINE PYROPHOSPHOKINASE"/>
    <property type="match status" value="1"/>
</dbReference>
<evidence type="ECO:0000256" key="1">
    <source>
        <dbReference type="ARBA" id="ARBA00005051"/>
    </source>
</evidence>
<evidence type="ECO:0000256" key="4">
    <source>
        <dbReference type="ARBA" id="ARBA00016218"/>
    </source>
</evidence>
<dbReference type="STRING" id="265719.SAMN04488509_10716"/>
<comment type="similarity">
    <text evidence="2">Belongs to the HPPK family.</text>
</comment>
<keyword evidence="5" id="KW-0808">Transferase</keyword>
<evidence type="ECO:0000256" key="8">
    <source>
        <dbReference type="ARBA" id="ARBA00022840"/>
    </source>
</evidence>
<dbReference type="InterPro" id="IPR000550">
    <property type="entry name" value="Hppk"/>
</dbReference>
<dbReference type="PROSITE" id="PS00794">
    <property type="entry name" value="HPPK"/>
    <property type="match status" value="1"/>
</dbReference>
<evidence type="ECO:0000256" key="10">
    <source>
        <dbReference type="ARBA" id="ARBA00029409"/>
    </source>
</evidence>
<dbReference type="Gene3D" id="3.30.70.560">
    <property type="entry name" value="7,8-Dihydro-6-hydroxymethylpterin-pyrophosphokinase HPPK"/>
    <property type="match status" value="1"/>
</dbReference>
<accession>A0A1G6XJ92</accession>
<keyword evidence="8" id="KW-0067">ATP-binding</keyword>
<dbReference type="CDD" id="cd00483">
    <property type="entry name" value="HPPK"/>
    <property type="match status" value="1"/>
</dbReference>
<evidence type="ECO:0000256" key="7">
    <source>
        <dbReference type="ARBA" id="ARBA00022777"/>
    </source>
</evidence>
<keyword evidence="6" id="KW-0547">Nucleotide-binding</keyword>
<evidence type="ECO:0000313" key="14">
    <source>
        <dbReference type="EMBL" id="SDD78269.1"/>
    </source>
</evidence>
<dbReference type="Proteomes" id="UP000199603">
    <property type="component" value="Unassembled WGS sequence"/>
</dbReference>
<dbReference type="GO" id="GO:0016301">
    <property type="term" value="F:kinase activity"/>
    <property type="evidence" value="ECO:0007669"/>
    <property type="project" value="UniProtKB-KW"/>
</dbReference>
<name>A0A1G6XJ92_9GAMM</name>
<dbReference type="PANTHER" id="PTHR43071:SF1">
    <property type="entry name" value="2-AMINO-4-HYDROXY-6-HYDROXYMETHYLDIHYDROPTERIDINE PYROPHOSPHOKINASE"/>
    <property type="match status" value="1"/>
</dbReference>
<evidence type="ECO:0000256" key="3">
    <source>
        <dbReference type="ARBA" id="ARBA00013253"/>
    </source>
</evidence>
<evidence type="ECO:0000256" key="2">
    <source>
        <dbReference type="ARBA" id="ARBA00005810"/>
    </source>
</evidence>
<evidence type="ECO:0000256" key="9">
    <source>
        <dbReference type="ARBA" id="ARBA00022909"/>
    </source>
</evidence>
<dbReference type="NCBIfam" id="TIGR01498">
    <property type="entry name" value="folK"/>
    <property type="match status" value="1"/>
</dbReference>
<comment type="function">
    <text evidence="10">Catalyzes the transfer of pyrophosphate from adenosine triphosphate (ATP) to 6-hydroxymethyl-7,8-dihydropterin, an enzymatic step in folate biosynthesis pathway.</text>
</comment>
<evidence type="ECO:0000256" key="12">
    <source>
        <dbReference type="ARBA" id="ARBA00033413"/>
    </source>
</evidence>
<dbReference type="EC" id="2.7.6.3" evidence="3"/>